<name>A0A6S6W3Q5_9PLEO</name>
<feature type="compositionally biased region" description="Low complexity" evidence="1">
    <location>
        <begin position="14"/>
        <end position="23"/>
    </location>
</feature>
<feature type="region of interest" description="Disordered" evidence="1">
    <location>
        <begin position="1"/>
        <end position="29"/>
    </location>
</feature>
<dbReference type="AlphaFoldDB" id="A0A6S6W3Q5"/>
<reference evidence="3" key="1">
    <citation type="submission" date="2021-02" db="EMBL/GenBank/DDBJ databases">
        <authorList>
            <person name="Syme A R."/>
            <person name="Syme A R."/>
            <person name="Moolhuijzen P."/>
        </authorList>
    </citation>
    <scope>NUCLEOTIDE SEQUENCE</scope>
    <source>
        <strain evidence="3">W1-1</strain>
    </source>
</reference>
<feature type="domain" description="BTB" evidence="2">
    <location>
        <begin position="215"/>
        <end position="276"/>
    </location>
</feature>
<proteinExistence type="predicted"/>
<organism evidence="3 4">
    <name type="scientific">Pyrenophora teres f. teres</name>
    <dbReference type="NCBI Taxonomy" id="97479"/>
    <lineage>
        <taxon>Eukaryota</taxon>
        <taxon>Fungi</taxon>
        <taxon>Dikarya</taxon>
        <taxon>Ascomycota</taxon>
        <taxon>Pezizomycotina</taxon>
        <taxon>Dothideomycetes</taxon>
        <taxon>Pleosporomycetidae</taxon>
        <taxon>Pleosporales</taxon>
        <taxon>Pleosporineae</taxon>
        <taxon>Pleosporaceae</taxon>
        <taxon>Pyrenophora</taxon>
    </lineage>
</organism>
<accession>A0A6S6W3Q5</accession>
<dbReference type="InterPro" id="IPR011333">
    <property type="entry name" value="SKP1/BTB/POZ_sf"/>
</dbReference>
<dbReference type="Pfam" id="PF00651">
    <property type="entry name" value="BTB"/>
    <property type="match status" value="1"/>
</dbReference>
<evidence type="ECO:0000259" key="2">
    <source>
        <dbReference type="Pfam" id="PF00651"/>
    </source>
</evidence>
<dbReference type="Gene3D" id="3.30.710.10">
    <property type="entry name" value="Potassium Channel Kv1.1, Chain A"/>
    <property type="match status" value="1"/>
</dbReference>
<dbReference type="Proteomes" id="UP000472372">
    <property type="component" value="Chromosome 5"/>
</dbReference>
<evidence type="ECO:0000313" key="4">
    <source>
        <dbReference type="Proteomes" id="UP000472372"/>
    </source>
</evidence>
<protein>
    <submittedName>
        <fullName evidence="3">BTB domain containing protein</fullName>
    </submittedName>
</protein>
<dbReference type="InterPro" id="IPR000210">
    <property type="entry name" value="BTB/POZ_dom"/>
</dbReference>
<dbReference type="SUPFAM" id="SSF54695">
    <property type="entry name" value="POZ domain"/>
    <property type="match status" value="1"/>
</dbReference>
<evidence type="ECO:0000256" key="1">
    <source>
        <dbReference type="SAM" id="MobiDB-lite"/>
    </source>
</evidence>
<gene>
    <name evidence="3" type="ORF">PTTW11_06719</name>
</gene>
<evidence type="ECO:0000313" key="3">
    <source>
        <dbReference type="EMBL" id="CAE7180125.1"/>
    </source>
</evidence>
<sequence>MGLDRAETPPTTPSHPSRTPTPSIKTPEVPVEAHYSQSFPPFKPMQMLVSTPLTVECGVNLTVKFTMHEELVCCHSKHLAGLFAQAKQLRQQYERTKVLNDTLAVCCFPEVTPKQFESSGLEVQAIPLIVGAYEQWPLPGYPNSVRKVIDEAVQEQIAAKNIQNTTIKELARITDLSIRLSHLKSRGVQAIAEKLFVTIHQVTKKEEKRALNDKLRAAAQCRLLLPDVDEQTVAILMQWIYQGTLQFQDAEQLYNVLKLATTLEIEALAEICLTKLYDAASENIRDASNFGMRLQTALGFGPDSADHALGVIFRHVIQDERTPRRLQELIIDTLAASLDKELWEHIKLLISHKMALQIIETMVDISQQTTSEVCKDEIKAEG</sequence>
<dbReference type="EMBL" id="HG992981">
    <property type="protein sequence ID" value="CAE7180125.1"/>
    <property type="molecule type" value="Genomic_DNA"/>
</dbReference>